<sequence>MSEKFRAYLIVSVGLACLFVTSGVGYYGFAVLNTPVGDEFEWSRGLIMWAFAFFFIVRGLVAPFIGRITDRFGSKKIIICGALTAAFGHFLLSQVQNIWHFVLLYGLVGVGMSGMAIIPVSSVISIWFDEDRGRALGIATTGVGLGGFVLSPVLAGFVIPGFGWRMAYIFLGLVVLALIPLVMIGIKEKPKNYSNDKEDDFKSPDFEKNDVRGVFSNLSFWMIVVAFFLTSMSNTGILQNHVDFLTTTGGFKLQVIGASLGGVGIASTFGKLGFGWLSDKIRAKYCTLLSFIFQAVSIIILLNASTLWMVWIYALLMGLGVGGWAPLSSVLISKNFGLTSYGGIYGIVSSALCIGTGIGPLIGGYMHDLTSSYYQAFLFLLVLYAIAIPAILITTLKN</sequence>
<dbReference type="InterPro" id="IPR036259">
    <property type="entry name" value="MFS_trans_sf"/>
</dbReference>
<dbReference type="Gene3D" id="1.20.1250.20">
    <property type="entry name" value="MFS general substrate transporter like domains"/>
    <property type="match status" value="1"/>
</dbReference>
<dbReference type="PROSITE" id="PS50850">
    <property type="entry name" value="MFS"/>
    <property type="match status" value="1"/>
</dbReference>
<feature type="transmembrane region" description="Helical" evidence="1">
    <location>
        <begin position="7"/>
        <end position="26"/>
    </location>
</feature>
<keyword evidence="4" id="KW-1185">Reference proteome</keyword>
<feature type="transmembrane region" description="Helical" evidence="1">
    <location>
        <begin position="135"/>
        <end position="159"/>
    </location>
</feature>
<dbReference type="PROSITE" id="PS51257">
    <property type="entry name" value="PROKAR_LIPOPROTEIN"/>
    <property type="match status" value="1"/>
</dbReference>
<feature type="transmembrane region" description="Helical" evidence="1">
    <location>
        <begin position="310"/>
        <end position="332"/>
    </location>
</feature>
<dbReference type="Proteomes" id="UP000070549">
    <property type="component" value="Unassembled WGS sequence"/>
</dbReference>
<dbReference type="PANTHER" id="PTHR11360">
    <property type="entry name" value="MONOCARBOXYLATE TRANSPORTER"/>
    <property type="match status" value="1"/>
</dbReference>
<accession>A0A133VH42</accession>
<evidence type="ECO:0000256" key="1">
    <source>
        <dbReference type="SAM" id="Phobius"/>
    </source>
</evidence>
<organism evidence="3 4">
    <name type="scientific">candidate division MSBL1 archaeon SCGC-AAA382A03</name>
    <dbReference type="NCBI Taxonomy" id="1698278"/>
    <lineage>
        <taxon>Archaea</taxon>
        <taxon>Methanobacteriati</taxon>
        <taxon>Methanobacteriota</taxon>
        <taxon>candidate division MSBL1</taxon>
    </lineage>
</organism>
<feature type="transmembrane region" description="Helical" evidence="1">
    <location>
        <begin position="77"/>
        <end position="96"/>
    </location>
</feature>
<dbReference type="SUPFAM" id="SSF103473">
    <property type="entry name" value="MFS general substrate transporter"/>
    <property type="match status" value="1"/>
</dbReference>
<feature type="transmembrane region" description="Helical" evidence="1">
    <location>
        <begin position="253"/>
        <end position="274"/>
    </location>
</feature>
<evidence type="ECO:0000313" key="3">
    <source>
        <dbReference type="EMBL" id="KXB05763.1"/>
    </source>
</evidence>
<dbReference type="CDD" id="cd17355">
    <property type="entry name" value="MFS_YcxA_like"/>
    <property type="match status" value="1"/>
</dbReference>
<dbReference type="GO" id="GO:0022857">
    <property type="term" value="F:transmembrane transporter activity"/>
    <property type="evidence" value="ECO:0007669"/>
    <property type="project" value="InterPro"/>
</dbReference>
<keyword evidence="1" id="KW-0472">Membrane</keyword>
<proteinExistence type="predicted"/>
<feature type="domain" description="Major facilitator superfamily (MFS) profile" evidence="2">
    <location>
        <begin position="9"/>
        <end position="398"/>
    </location>
</feature>
<reference evidence="3 4" key="1">
    <citation type="journal article" date="2016" name="Sci. Rep.">
        <title>Metabolic traits of an uncultured archaeal lineage -MSBL1- from brine pools of the Red Sea.</title>
        <authorList>
            <person name="Mwirichia R."/>
            <person name="Alam I."/>
            <person name="Rashid M."/>
            <person name="Vinu M."/>
            <person name="Ba-Alawi W."/>
            <person name="Anthony Kamau A."/>
            <person name="Kamanda Ngugi D."/>
            <person name="Goker M."/>
            <person name="Klenk H.P."/>
            <person name="Bajic V."/>
            <person name="Stingl U."/>
        </authorList>
    </citation>
    <scope>NUCLEOTIDE SEQUENCE [LARGE SCALE GENOMIC DNA]</scope>
    <source>
        <strain evidence="3">SCGC-AAA382A03</strain>
    </source>
</reference>
<dbReference type="PANTHER" id="PTHR11360:SF284">
    <property type="entry name" value="EG:103B4.3 PROTEIN-RELATED"/>
    <property type="match status" value="1"/>
</dbReference>
<feature type="transmembrane region" description="Helical" evidence="1">
    <location>
        <begin position="102"/>
        <end position="128"/>
    </location>
</feature>
<dbReference type="InterPro" id="IPR050327">
    <property type="entry name" value="Proton-linked_MCT"/>
</dbReference>
<keyword evidence="1" id="KW-1133">Transmembrane helix</keyword>
<dbReference type="Pfam" id="PF07690">
    <property type="entry name" value="MFS_1"/>
    <property type="match status" value="1"/>
</dbReference>
<dbReference type="PRINTS" id="PR01036">
    <property type="entry name" value="TCRTETB"/>
</dbReference>
<dbReference type="InterPro" id="IPR011701">
    <property type="entry name" value="MFS"/>
</dbReference>
<feature type="transmembrane region" description="Helical" evidence="1">
    <location>
        <begin position="214"/>
        <end position="233"/>
    </location>
</feature>
<keyword evidence="1" id="KW-0812">Transmembrane</keyword>
<dbReference type="EMBL" id="LHYC01000002">
    <property type="protein sequence ID" value="KXB05763.1"/>
    <property type="molecule type" value="Genomic_DNA"/>
</dbReference>
<evidence type="ECO:0000313" key="4">
    <source>
        <dbReference type="Proteomes" id="UP000070549"/>
    </source>
</evidence>
<feature type="transmembrane region" description="Helical" evidence="1">
    <location>
        <begin position="344"/>
        <end position="367"/>
    </location>
</feature>
<feature type="transmembrane region" description="Helical" evidence="1">
    <location>
        <begin position="373"/>
        <end position="396"/>
    </location>
</feature>
<comment type="caution">
    <text evidence="3">The sequence shown here is derived from an EMBL/GenBank/DDBJ whole genome shotgun (WGS) entry which is preliminary data.</text>
</comment>
<dbReference type="InterPro" id="IPR020846">
    <property type="entry name" value="MFS_dom"/>
</dbReference>
<feature type="transmembrane region" description="Helical" evidence="1">
    <location>
        <begin position="165"/>
        <end position="186"/>
    </location>
</feature>
<name>A0A133VH42_9EURY</name>
<dbReference type="AlphaFoldDB" id="A0A133VH42"/>
<protein>
    <recommendedName>
        <fullName evidence="2">Major facilitator superfamily (MFS) profile domain-containing protein</fullName>
    </recommendedName>
</protein>
<gene>
    <name evidence="3" type="ORF">AKJ49_00160</name>
</gene>
<feature type="transmembrane region" description="Helical" evidence="1">
    <location>
        <begin position="286"/>
        <end position="304"/>
    </location>
</feature>
<evidence type="ECO:0000259" key="2">
    <source>
        <dbReference type="PROSITE" id="PS50850"/>
    </source>
</evidence>
<feature type="transmembrane region" description="Helical" evidence="1">
    <location>
        <begin position="46"/>
        <end position="65"/>
    </location>
</feature>